<evidence type="ECO:0000256" key="2">
    <source>
        <dbReference type="ARBA" id="ARBA00008974"/>
    </source>
</evidence>
<evidence type="ECO:0000256" key="7">
    <source>
        <dbReference type="PIRNR" id="PIRNR002744"/>
    </source>
</evidence>
<proteinExistence type="inferred from homology"/>
<dbReference type="RefSeq" id="WP_008070539.1">
    <property type="nucleotide sequence ID" value="NZ_AQWK01000007.1"/>
</dbReference>
<gene>
    <name evidence="9" type="ORF">Y88_3308</name>
</gene>
<evidence type="ECO:0000256" key="1">
    <source>
        <dbReference type="ARBA" id="ARBA00004141"/>
    </source>
</evidence>
<accession>F1ZBU6</accession>
<evidence type="ECO:0000256" key="5">
    <source>
        <dbReference type="ARBA" id="ARBA00022989"/>
    </source>
</evidence>
<evidence type="ECO:0000313" key="10">
    <source>
        <dbReference type="Proteomes" id="UP000004728"/>
    </source>
</evidence>
<dbReference type="Gene3D" id="1.10.4160.10">
    <property type="entry name" value="Hydantoin permease"/>
    <property type="match status" value="1"/>
</dbReference>
<feature type="transmembrane region" description="Helical" evidence="8">
    <location>
        <begin position="320"/>
        <end position="340"/>
    </location>
</feature>
<keyword evidence="4 8" id="KW-0812">Transmembrane</keyword>
<comment type="caution">
    <text evidence="9">The sequence shown here is derived from an EMBL/GenBank/DDBJ whole genome shotgun (WGS) entry which is preliminary data.</text>
</comment>
<dbReference type="EMBL" id="AEWJ01000051">
    <property type="protein sequence ID" value="EGD57978.1"/>
    <property type="molecule type" value="Genomic_DNA"/>
</dbReference>
<keyword evidence="6 7" id="KW-0472">Membrane</keyword>
<dbReference type="PIRSF" id="PIRSF002744">
    <property type="entry name" value="Pur-cyt_permease"/>
    <property type="match status" value="1"/>
</dbReference>
<feature type="transmembrane region" description="Helical" evidence="8">
    <location>
        <begin position="352"/>
        <end position="374"/>
    </location>
</feature>
<dbReference type="eggNOG" id="COG1457">
    <property type="taxonomic scope" value="Bacteria"/>
</dbReference>
<dbReference type="InterPro" id="IPR001248">
    <property type="entry name" value="Pur-cyt_permease"/>
</dbReference>
<dbReference type="HOGENOM" id="CLU_026016_3_0_5"/>
<feature type="transmembrane region" description="Helical" evidence="8">
    <location>
        <begin position="432"/>
        <end position="448"/>
    </location>
</feature>
<keyword evidence="10" id="KW-1185">Reference proteome</keyword>
<dbReference type="InParanoid" id="F1ZBU6"/>
<dbReference type="InterPro" id="IPR026030">
    <property type="entry name" value="Pur-cyt_permease_Fcy2/21/22"/>
</dbReference>
<feature type="transmembrane region" description="Helical" evidence="8">
    <location>
        <begin position="97"/>
        <end position="119"/>
    </location>
</feature>
<sequence length="463" mass="49229">MSPTQSGRIEHHTIFPIPADQRHGRARDLFTLWFGINMHVLTVVTGALTTALLKLPLMTAIFALVLGNLVGGVFMALHSAQGPQLGVPQMVQSRGQFGSVGAVFTLVAMMVVYVGFVASNFVVGAQSLHSVAPAIGEPAAIALIALLSTIGAGFGHDLLHKCGQWMTMVSGTALIICFVWILGGAENTPALWARGEITTAAFLATISICAVWQIAYAPYVSDYSRYLPVGSGSRAAFWASYLGCVLGSILPMVLGAMLGAIIGSEDVVVGLTHLLGPISWYIVIAFSLGISSASAMNIYCGVLTTITIGQTMVARWRPQAGTRVFLGFVLNLLAMLTALLASKDFLASFESFLSILLCIMAPWTAINLVDYYLLRHGDYDVASFFAPDGGVYGRYNRPALTCFAIGIAVQVPFLKTKLYTGPLVAQLDGVDASWLVGIFVSGVLYYVWSRLAGDASAKVIAAE</sequence>
<feature type="transmembrane region" description="Helical" evidence="8">
    <location>
        <begin position="282"/>
        <end position="308"/>
    </location>
</feature>
<feature type="transmembrane region" description="Helical" evidence="8">
    <location>
        <begin position="57"/>
        <end position="77"/>
    </location>
</feature>
<dbReference type="Proteomes" id="UP000004728">
    <property type="component" value="Unassembled WGS sequence"/>
</dbReference>
<keyword evidence="5 8" id="KW-1133">Transmembrane helix</keyword>
<feature type="transmembrane region" description="Helical" evidence="8">
    <location>
        <begin position="197"/>
        <end position="217"/>
    </location>
</feature>
<dbReference type="GO" id="GO:0005886">
    <property type="term" value="C:plasma membrane"/>
    <property type="evidence" value="ECO:0007669"/>
    <property type="project" value="TreeGrafter"/>
</dbReference>
<dbReference type="Pfam" id="PF02133">
    <property type="entry name" value="Transp_cyt_pur"/>
    <property type="match status" value="1"/>
</dbReference>
<evidence type="ECO:0000256" key="6">
    <source>
        <dbReference type="ARBA" id="ARBA00023136"/>
    </source>
</evidence>
<dbReference type="STRING" id="983920.Y88_3308"/>
<evidence type="ECO:0000256" key="8">
    <source>
        <dbReference type="SAM" id="Phobius"/>
    </source>
</evidence>
<feature type="transmembrane region" description="Helical" evidence="8">
    <location>
        <begin position="238"/>
        <end position="262"/>
    </location>
</feature>
<organism evidence="9 10">
    <name type="scientific">Novosphingobium nitrogenifigens DSM 19370</name>
    <dbReference type="NCBI Taxonomy" id="983920"/>
    <lineage>
        <taxon>Bacteria</taxon>
        <taxon>Pseudomonadati</taxon>
        <taxon>Pseudomonadota</taxon>
        <taxon>Alphaproteobacteria</taxon>
        <taxon>Sphingomonadales</taxon>
        <taxon>Sphingomonadaceae</taxon>
        <taxon>Novosphingobium</taxon>
    </lineage>
</organism>
<dbReference type="PANTHER" id="PTHR31806">
    <property type="entry name" value="PURINE-CYTOSINE PERMEASE FCY2-RELATED"/>
    <property type="match status" value="1"/>
</dbReference>
<comment type="subcellular location">
    <subcellularLocation>
        <location evidence="1">Membrane</location>
        <topology evidence="1">Multi-pass membrane protein</topology>
    </subcellularLocation>
</comment>
<feature type="transmembrane region" description="Helical" evidence="8">
    <location>
        <begin position="139"/>
        <end position="159"/>
    </location>
</feature>
<dbReference type="CDD" id="cd11484">
    <property type="entry name" value="SLC-NCS1sbd_CobB-like"/>
    <property type="match status" value="1"/>
</dbReference>
<evidence type="ECO:0000256" key="3">
    <source>
        <dbReference type="ARBA" id="ARBA00022448"/>
    </source>
</evidence>
<name>F1ZBU6_9SPHN</name>
<dbReference type="AlphaFoldDB" id="F1ZBU6"/>
<keyword evidence="3 7" id="KW-0813">Transport</keyword>
<dbReference type="GO" id="GO:0022857">
    <property type="term" value="F:transmembrane transporter activity"/>
    <property type="evidence" value="ECO:0007669"/>
    <property type="project" value="InterPro"/>
</dbReference>
<protein>
    <submittedName>
        <fullName evidence="9">Cytosine/purines/uracil/thiamine/allantoin transporter</fullName>
    </submittedName>
</protein>
<dbReference type="PANTHER" id="PTHR31806:SF1">
    <property type="entry name" value="PURINE-CYTOSINE PERMEASE FCY2-RELATED"/>
    <property type="match status" value="1"/>
</dbReference>
<feature type="transmembrane region" description="Helical" evidence="8">
    <location>
        <begin position="30"/>
        <end position="51"/>
    </location>
</feature>
<evidence type="ECO:0000313" key="9">
    <source>
        <dbReference type="EMBL" id="EGD57978.1"/>
    </source>
</evidence>
<evidence type="ECO:0000256" key="4">
    <source>
        <dbReference type="ARBA" id="ARBA00022692"/>
    </source>
</evidence>
<dbReference type="OrthoDB" id="9809167at2"/>
<feature type="transmembrane region" description="Helical" evidence="8">
    <location>
        <begin position="166"/>
        <end position="185"/>
    </location>
</feature>
<feature type="transmembrane region" description="Helical" evidence="8">
    <location>
        <begin position="395"/>
        <end position="412"/>
    </location>
</feature>
<reference evidence="9 10" key="1">
    <citation type="journal article" date="2012" name="J. Bacteriol.">
        <title>Draft Genome Sequence of Novosphingobium nitrogenifigens Y88T.</title>
        <authorList>
            <person name="Strabala T.J."/>
            <person name="Macdonald L."/>
            <person name="Liu V."/>
            <person name="Smit A.M."/>
        </authorList>
    </citation>
    <scope>NUCLEOTIDE SEQUENCE [LARGE SCALE GENOMIC DNA]</scope>
    <source>
        <strain evidence="9 10">DSM 19370</strain>
    </source>
</reference>
<comment type="similarity">
    <text evidence="2 7">Belongs to the purine-cytosine permease (2.A.39) family.</text>
</comment>